<protein>
    <recommendedName>
        <fullName evidence="8">DDE Tnp4 domain-containing protein</fullName>
    </recommendedName>
</protein>
<keyword evidence="6" id="KW-0378">Hydrolase</keyword>
<keyword evidence="4" id="KW-0540">Nuclease</keyword>
<dbReference type="Pfam" id="PF13359">
    <property type="entry name" value="DDE_Tnp_4"/>
    <property type="match status" value="2"/>
</dbReference>
<comment type="subcellular location">
    <subcellularLocation>
        <location evidence="2">Nucleus</location>
    </subcellularLocation>
</comment>
<proteinExistence type="inferred from homology"/>
<dbReference type="InterPro" id="IPR027806">
    <property type="entry name" value="HARBI1_dom"/>
</dbReference>
<evidence type="ECO:0000256" key="7">
    <source>
        <dbReference type="ARBA" id="ARBA00023242"/>
    </source>
</evidence>
<dbReference type="GO" id="GO:0004518">
    <property type="term" value="F:nuclease activity"/>
    <property type="evidence" value="ECO:0007669"/>
    <property type="project" value="UniProtKB-KW"/>
</dbReference>
<evidence type="ECO:0000256" key="6">
    <source>
        <dbReference type="ARBA" id="ARBA00022801"/>
    </source>
</evidence>
<dbReference type="Proteomes" id="UP000215335">
    <property type="component" value="Unassembled WGS sequence"/>
</dbReference>
<accession>A0A232F4G1</accession>
<dbReference type="STRING" id="543379.A0A232F4G1"/>
<dbReference type="OrthoDB" id="7551581at2759"/>
<comment type="similarity">
    <text evidence="3">Belongs to the HARBI1 family.</text>
</comment>
<dbReference type="PANTHER" id="PTHR22930:SF251">
    <property type="entry name" value="DDE TNP4 DOMAIN-CONTAINING PROTEIN"/>
    <property type="match status" value="1"/>
</dbReference>
<comment type="cofactor">
    <cofactor evidence="1">
        <name>a divalent metal cation</name>
        <dbReference type="ChEBI" id="CHEBI:60240"/>
    </cofactor>
</comment>
<keyword evidence="5" id="KW-0479">Metal-binding</keyword>
<feature type="domain" description="DDE Tnp4" evidence="8">
    <location>
        <begin position="470"/>
        <end position="585"/>
    </location>
</feature>
<evidence type="ECO:0000313" key="9">
    <source>
        <dbReference type="EMBL" id="OXU25565.1"/>
    </source>
</evidence>
<reference evidence="9 10" key="1">
    <citation type="journal article" date="2017" name="Curr. Biol.">
        <title>The Evolution of Venom by Co-option of Single-Copy Genes.</title>
        <authorList>
            <person name="Martinson E.O."/>
            <person name="Mrinalini"/>
            <person name="Kelkar Y.D."/>
            <person name="Chang C.H."/>
            <person name="Werren J.H."/>
        </authorList>
    </citation>
    <scope>NUCLEOTIDE SEQUENCE [LARGE SCALE GENOMIC DNA]</scope>
    <source>
        <strain evidence="9 10">Alberta</strain>
        <tissue evidence="9">Whole body</tissue>
    </source>
</reference>
<sequence length="839" mass="97395">MEDDDFVNNIIEEAQDLINRFDATSPTLLTPILDAPEGSPASFYTVEHSQTRCQVERTIRILTGTWKIISRSRKLYYTPYKLHSKEGYEFLESLDWLMALYFTWARNEHTNLKLNSKLLLYINIFIISDCYYKIRSIRTVPGSDNDQFNWNFSEAREYLEALRNNADIVQDEGFYYMLDYAGDSGYARSPTLLTPILDAPEGSPASFYTVEHSQTQCQVERTIGILTGTWKIISRFRKLYYAPYKVSRIINVAVILHNFLRVHGFQRRIRIPGVIGLIADCYYKIRSIRIVRGSNNDQFNWNFSEAREYLEALRNNADIVQDEGFSYMLDYAGDSGYARSPTLLTPIFDAPEGSPASFYTVEHSQTRCQVERTIEILTETWKIISRSRKPYYTPYKIADCYYKIRSIRIVPGSNNDQFNWNFSEAREYLEALRNNADIVQDEGFYYMLGNAWMCNIADCYYKIRSIRIVRGSNNDQFNWNFSEAREYLEALRNNADIVQDEGFSYMLDYAGDSGYARSPTLLTPIFDAPEGSPASFYTVEHSQTRCQVERTIEILTETWKIISRSRKPYYTPYKVSRIINVVTVILRNFLSVHGAPDVIPNEYVHRNNIDLRNGEEEIDRILRDATSPTLLTPILDAPEGSPASFYTVEHSQTQCQVERTIGILTGTWKIISRFRKLYYAPYKVSRIINVAVILHNFLRVHGAPDVIPNEYVHRNNIDLRNGEEEIDRILRSDNDQFNWNFSEAREYLEALRNNADIVQDEGFYYMLDYAGDSGYARSPTLLTPILDAPEGSPASFYTVEHSQTRAPDVIPNEYVHRNNIDLRNGEEEIDRILRVYYNA</sequence>
<evidence type="ECO:0000259" key="8">
    <source>
        <dbReference type="Pfam" id="PF13359"/>
    </source>
</evidence>
<evidence type="ECO:0000313" key="10">
    <source>
        <dbReference type="Proteomes" id="UP000215335"/>
    </source>
</evidence>
<dbReference type="GO" id="GO:0046872">
    <property type="term" value="F:metal ion binding"/>
    <property type="evidence" value="ECO:0007669"/>
    <property type="project" value="UniProtKB-KW"/>
</dbReference>
<dbReference type="AlphaFoldDB" id="A0A232F4G1"/>
<name>A0A232F4G1_9HYME</name>
<dbReference type="GO" id="GO:0016787">
    <property type="term" value="F:hydrolase activity"/>
    <property type="evidence" value="ECO:0007669"/>
    <property type="project" value="UniProtKB-KW"/>
</dbReference>
<evidence type="ECO:0000256" key="5">
    <source>
        <dbReference type="ARBA" id="ARBA00022723"/>
    </source>
</evidence>
<feature type="domain" description="DDE Tnp4" evidence="8">
    <location>
        <begin position="123"/>
        <end position="258"/>
    </location>
</feature>
<keyword evidence="7" id="KW-0539">Nucleus</keyword>
<dbReference type="EMBL" id="NNAY01000996">
    <property type="protein sequence ID" value="OXU25565.1"/>
    <property type="molecule type" value="Genomic_DNA"/>
</dbReference>
<comment type="caution">
    <text evidence="9">The sequence shown here is derived from an EMBL/GenBank/DDBJ whole genome shotgun (WGS) entry which is preliminary data.</text>
</comment>
<dbReference type="PANTHER" id="PTHR22930">
    <property type="match status" value="1"/>
</dbReference>
<evidence type="ECO:0000256" key="4">
    <source>
        <dbReference type="ARBA" id="ARBA00022722"/>
    </source>
</evidence>
<evidence type="ECO:0000256" key="2">
    <source>
        <dbReference type="ARBA" id="ARBA00004123"/>
    </source>
</evidence>
<keyword evidence="10" id="KW-1185">Reference proteome</keyword>
<evidence type="ECO:0000256" key="1">
    <source>
        <dbReference type="ARBA" id="ARBA00001968"/>
    </source>
</evidence>
<dbReference type="GO" id="GO:0005634">
    <property type="term" value="C:nucleus"/>
    <property type="evidence" value="ECO:0007669"/>
    <property type="project" value="UniProtKB-SubCell"/>
</dbReference>
<evidence type="ECO:0000256" key="3">
    <source>
        <dbReference type="ARBA" id="ARBA00006958"/>
    </source>
</evidence>
<dbReference type="InterPro" id="IPR045249">
    <property type="entry name" value="HARBI1-like"/>
</dbReference>
<gene>
    <name evidence="9" type="ORF">TSAR_015236</name>
</gene>
<organism evidence="9 10">
    <name type="scientific">Trichomalopsis sarcophagae</name>
    <dbReference type="NCBI Taxonomy" id="543379"/>
    <lineage>
        <taxon>Eukaryota</taxon>
        <taxon>Metazoa</taxon>
        <taxon>Ecdysozoa</taxon>
        <taxon>Arthropoda</taxon>
        <taxon>Hexapoda</taxon>
        <taxon>Insecta</taxon>
        <taxon>Pterygota</taxon>
        <taxon>Neoptera</taxon>
        <taxon>Endopterygota</taxon>
        <taxon>Hymenoptera</taxon>
        <taxon>Apocrita</taxon>
        <taxon>Proctotrupomorpha</taxon>
        <taxon>Chalcidoidea</taxon>
        <taxon>Pteromalidae</taxon>
        <taxon>Pteromalinae</taxon>
        <taxon>Trichomalopsis</taxon>
    </lineage>
</organism>